<dbReference type="Proteomes" id="UP000000630">
    <property type="component" value="Chromosome"/>
</dbReference>
<gene>
    <name evidence="2" type="primary">orfY</name>
    <name evidence="2" type="ordered locus">ACIS_00602</name>
</gene>
<evidence type="ECO:0000313" key="2">
    <source>
        <dbReference type="EMBL" id="ACZ49197.1"/>
    </source>
</evidence>
<dbReference type="EMBL" id="CP001759">
    <property type="protein sequence ID" value="ACZ49197.1"/>
    <property type="molecule type" value="Genomic_DNA"/>
</dbReference>
<name>D1AUG9_ANACI</name>
<dbReference type="OrthoDB" id="9909297at2"/>
<dbReference type="HOGENOM" id="CLU_2299809_0_0_5"/>
<evidence type="ECO:0000313" key="3">
    <source>
        <dbReference type="Proteomes" id="UP000000630"/>
    </source>
</evidence>
<evidence type="ECO:0000256" key="1">
    <source>
        <dbReference type="SAM" id="SignalP"/>
    </source>
</evidence>
<feature type="chain" id="PRO_5003020490" evidence="1">
    <location>
        <begin position="17"/>
        <end position="100"/>
    </location>
</feature>
<sequence length="100" mass="10587">MVALIWLFITAGSTNADTISSTNTADDTATKVICDVIVFVQKLGLPIMTGVVLGSSIMARQTCITCLMLVVCTAIGKLMATVLRVIPVSARVDVEVLGEW</sequence>
<protein>
    <submittedName>
        <fullName evidence="2">Uncharacterized protein</fullName>
    </submittedName>
</protein>
<keyword evidence="1" id="KW-0732">Signal</keyword>
<dbReference type="KEGG" id="acn:ACIS_00602"/>
<keyword evidence="3" id="KW-1185">Reference proteome</keyword>
<accession>D1AUG9</accession>
<dbReference type="RefSeq" id="WP_012880664.1">
    <property type="nucleotide sequence ID" value="NC_013532.1"/>
</dbReference>
<dbReference type="AlphaFoldDB" id="D1AUG9"/>
<feature type="signal peptide" evidence="1">
    <location>
        <begin position="1"/>
        <end position="16"/>
    </location>
</feature>
<proteinExistence type="predicted"/>
<organism evidence="2 3">
    <name type="scientific">Anaplasma centrale (strain Israel)</name>
    <name type="common">Anaplasma marginale subsp. centrale (strain Israel)</name>
    <dbReference type="NCBI Taxonomy" id="574556"/>
    <lineage>
        <taxon>Bacteria</taxon>
        <taxon>Pseudomonadati</taxon>
        <taxon>Pseudomonadota</taxon>
        <taxon>Alphaproteobacteria</taxon>
        <taxon>Rickettsiales</taxon>
        <taxon>Anaplasmataceae</taxon>
        <taxon>Anaplasma</taxon>
    </lineage>
</organism>
<reference evidence="2 3" key="1">
    <citation type="journal article" date="2010" name="J. Bacteriol.">
        <title>Complete genome sequence of Anaplasma marginale subsp. centrale.</title>
        <authorList>
            <person name="Herndon D.R."/>
            <person name="Palmer G.H."/>
            <person name="Shkap V."/>
            <person name="Knowles D.P. Jr."/>
            <person name="Brayton K.A."/>
        </authorList>
    </citation>
    <scope>NUCLEOTIDE SEQUENCE [LARGE SCALE GENOMIC DNA]</scope>
    <source>
        <strain evidence="2 3">Israel</strain>
    </source>
</reference>